<reference evidence="1 2" key="1">
    <citation type="submission" date="2019-01" db="EMBL/GenBank/DDBJ databases">
        <title>Genomes sequencing and comparative genomics of infectious freshwater microsporidia, Cucumispora dikerogammari and Thelohania contejeani.</title>
        <authorList>
            <person name="Cormier A."/>
            <person name="Giraud I."/>
            <person name="Wattier R."/>
            <person name="Teixeira M."/>
            <person name="Grandjean F."/>
            <person name="Rigaud T."/>
            <person name="Cordaux R."/>
        </authorList>
    </citation>
    <scope>NUCLEOTIDE SEQUENCE [LARGE SCALE GENOMIC DNA]</scope>
    <source>
        <strain evidence="1">T1</strain>
        <tissue evidence="1">Spores</tissue>
    </source>
</reference>
<evidence type="ECO:0000313" key="1">
    <source>
        <dbReference type="EMBL" id="KAF7682946.1"/>
    </source>
</evidence>
<dbReference type="EMBL" id="SBIQ01000152">
    <property type="protein sequence ID" value="KAF7682946.1"/>
    <property type="molecule type" value="Genomic_DNA"/>
</dbReference>
<name>A0ABQ7HXP7_9MICR</name>
<organism evidence="1 2">
    <name type="scientific">Astathelohania contejeani</name>
    <dbReference type="NCBI Taxonomy" id="164912"/>
    <lineage>
        <taxon>Eukaryota</taxon>
        <taxon>Fungi</taxon>
        <taxon>Fungi incertae sedis</taxon>
        <taxon>Microsporidia</taxon>
        <taxon>Astathelohaniidae</taxon>
        <taxon>Astathelohania</taxon>
    </lineage>
</organism>
<comment type="caution">
    <text evidence="1">The sequence shown here is derived from an EMBL/GenBank/DDBJ whole genome shotgun (WGS) entry which is preliminary data.</text>
</comment>
<keyword evidence="2" id="KW-1185">Reference proteome</keyword>
<gene>
    <name evidence="1" type="ORF">TCON_1841</name>
</gene>
<accession>A0ABQ7HXP7</accession>
<dbReference type="Proteomes" id="UP001516464">
    <property type="component" value="Unassembled WGS sequence"/>
</dbReference>
<proteinExistence type="predicted"/>
<evidence type="ECO:0000313" key="2">
    <source>
        <dbReference type="Proteomes" id="UP001516464"/>
    </source>
</evidence>
<protein>
    <submittedName>
        <fullName evidence="1">Uncharacterized protein</fullName>
    </submittedName>
</protein>
<dbReference type="Pfam" id="PF17029">
    <property type="entry name" value="DUF5100"/>
    <property type="match status" value="1"/>
</dbReference>
<dbReference type="InterPro" id="IPR031495">
    <property type="entry name" value="DUF5100"/>
</dbReference>
<sequence>MDLKNKLEKMEKILNFHFVDTPNFLDRLNALNTYLVSDLNDHTEALAPNEPNFQLPNVFLRTKKVAEFGKINQKLRHIEDAEGWNEIVDKYIKRFEDFEFYEPEFSDEKNDEELGSDMVNELIKIRYGY</sequence>